<dbReference type="InterPro" id="IPR023753">
    <property type="entry name" value="FAD/NAD-binding_dom"/>
</dbReference>
<dbReference type="PANTHER" id="PTHR43755:SF1">
    <property type="entry name" value="FAD-DEPENDENT PYRIDINE NUCLEOTIDE-DISULPHIDE OXIDOREDUCTASE"/>
    <property type="match status" value="1"/>
</dbReference>
<accession>A0A4R6SFQ0</accession>
<dbReference type="EMBL" id="SNXZ01000002">
    <property type="protein sequence ID" value="TDQ00327.1"/>
    <property type="molecule type" value="Genomic_DNA"/>
</dbReference>
<dbReference type="Pfam" id="PF07992">
    <property type="entry name" value="Pyr_redox_2"/>
    <property type="match status" value="1"/>
</dbReference>
<dbReference type="GO" id="GO:0016491">
    <property type="term" value="F:oxidoreductase activity"/>
    <property type="evidence" value="ECO:0007669"/>
    <property type="project" value="InterPro"/>
</dbReference>
<dbReference type="OrthoDB" id="9802771at2"/>
<dbReference type="RefSeq" id="WP_133849060.1">
    <property type="nucleotide sequence ID" value="NZ_SNXZ01000002.1"/>
</dbReference>
<organism evidence="3 4">
    <name type="scientific">Labedaea rhizosphaerae</name>
    <dbReference type="NCBI Taxonomy" id="598644"/>
    <lineage>
        <taxon>Bacteria</taxon>
        <taxon>Bacillati</taxon>
        <taxon>Actinomycetota</taxon>
        <taxon>Actinomycetes</taxon>
        <taxon>Pseudonocardiales</taxon>
        <taxon>Pseudonocardiaceae</taxon>
        <taxon>Labedaea</taxon>
    </lineage>
</organism>
<sequence>MSRTVAILGAGVGGLTTASRLRELLPPEDRIVLVDRTTESVQGLSLLWVMRGWRAPAQVTHRPGRVQDLGIEVLEAEVEALDVDRRIVVTSDGDIVYDALVVALGAVLRPDKLPGLTQAIADGEAGQFYTLEGAIAVGERLRSLRRGRLVVAVAAMPFKCPAAPYEGALLAADLLGERGVRPDVRIDMYTPEPFPMPVAGAAVGERLSALLAQRDIGFHPTTQIERVEPGGVLRFADGSRVDTEYLIAIPPHGAPDPVVAAGFSDPGWIPVDPRTLRAEPEAVWAMGDVALVTLANGKPLPKAAVFARGQAEAVATGVARHLGVDVAAVDFDGAGYCYVEAGGGLAAKGAGNFYASPAPAVTLTDLSEAAHHEKESEERDWIRDWSRESSNDAARI</sequence>
<proteinExistence type="predicted"/>
<evidence type="ECO:0000313" key="4">
    <source>
        <dbReference type="Proteomes" id="UP000295444"/>
    </source>
</evidence>
<keyword evidence="4" id="KW-1185">Reference proteome</keyword>
<dbReference type="InterPro" id="IPR052541">
    <property type="entry name" value="SQRD"/>
</dbReference>
<name>A0A4R6SFQ0_LABRH</name>
<protein>
    <submittedName>
        <fullName evidence="3">Sulfide:quinone oxidoreductase</fullName>
    </submittedName>
</protein>
<dbReference type="Proteomes" id="UP000295444">
    <property type="component" value="Unassembled WGS sequence"/>
</dbReference>
<feature type="region of interest" description="Disordered" evidence="1">
    <location>
        <begin position="370"/>
        <end position="396"/>
    </location>
</feature>
<dbReference type="PANTHER" id="PTHR43755">
    <property type="match status" value="1"/>
</dbReference>
<dbReference type="AlphaFoldDB" id="A0A4R6SFQ0"/>
<feature type="domain" description="FAD/NAD(P)-binding" evidence="2">
    <location>
        <begin position="4"/>
        <end position="311"/>
    </location>
</feature>
<dbReference type="SUPFAM" id="SSF51905">
    <property type="entry name" value="FAD/NAD(P)-binding domain"/>
    <property type="match status" value="2"/>
</dbReference>
<reference evidence="3 4" key="1">
    <citation type="submission" date="2019-03" db="EMBL/GenBank/DDBJ databases">
        <title>Genomic Encyclopedia of Type Strains, Phase IV (KMG-IV): sequencing the most valuable type-strain genomes for metagenomic binning, comparative biology and taxonomic classification.</title>
        <authorList>
            <person name="Goeker M."/>
        </authorList>
    </citation>
    <scope>NUCLEOTIDE SEQUENCE [LARGE SCALE GENOMIC DNA]</scope>
    <source>
        <strain evidence="3 4">DSM 45361</strain>
    </source>
</reference>
<dbReference type="Gene3D" id="3.50.50.60">
    <property type="entry name" value="FAD/NAD(P)-binding domain"/>
    <property type="match status" value="2"/>
</dbReference>
<comment type="caution">
    <text evidence="3">The sequence shown here is derived from an EMBL/GenBank/DDBJ whole genome shotgun (WGS) entry which is preliminary data.</text>
</comment>
<evidence type="ECO:0000259" key="2">
    <source>
        <dbReference type="Pfam" id="PF07992"/>
    </source>
</evidence>
<evidence type="ECO:0000256" key="1">
    <source>
        <dbReference type="SAM" id="MobiDB-lite"/>
    </source>
</evidence>
<evidence type="ECO:0000313" key="3">
    <source>
        <dbReference type="EMBL" id="TDQ00327.1"/>
    </source>
</evidence>
<dbReference type="InterPro" id="IPR036188">
    <property type="entry name" value="FAD/NAD-bd_sf"/>
</dbReference>
<gene>
    <name evidence="3" type="ORF">EV186_102188</name>
</gene>